<dbReference type="InterPro" id="IPR039421">
    <property type="entry name" value="Type_1_exporter"/>
</dbReference>
<dbReference type="GO" id="GO:0034040">
    <property type="term" value="F:ATPase-coupled lipid transmembrane transporter activity"/>
    <property type="evidence" value="ECO:0007669"/>
    <property type="project" value="TreeGrafter"/>
</dbReference>
<reference evidence="2 3" key="1">
    <citation type="submission" date="2018-03" db="EMBL/GenBank/DDBJ databases">
        <title>The ancient ancestry and fast evolution of plastids.</title>
        <authorList>
            <person name="Moore K.R."/>
            <person name="Magnabosco C."/>
            <person name="Momper L."/>
            <person name="Gold D.A."/>
            <person name="Bosak T."/>
            <person name="Fournier G.P."/>
        </authorList>
    </citation>
    <scope>NUCLEOTIDE SEQUENCE [LARGE SCALE GENOMIC DNA]</scope>
    <source>
        <strain evidence="2 3">CCALA 037</strain>
    </source>
</reference>
<gene>
    <name evidence="2" type="ORF">C7B77_08115</name>
</gene>
<evidence type="ECO:0000313" key="2">
    <source>
        <dbReference type="EMBL" id="PSB57505.1"/>
    </source>
</evidence>
<organism evidence="2 3">
    <name type="scientific">Chamaesiphon polymorphus CCALA 037</name>
    <dbReference type="NCBI Taxonomy" id="2107692"/>
    <lineage>
        <taxon>Bacteria</taxon>
        <taxon>Bacillati</taxon>
        <taxon>Cyanobacteriota</taxon>
        <taxon>Cyanophyceae</taxon>
        <taxon>Gomontiellales</taxon>
        <taxon>Chamaesiphonaceae</taxon>
        <taxon>Chamaesiphon</taxon>
    </lineage>
</organism>
<dbReference type="InterPro" id="IPR027417">
    <property type="entry name" value="P-loop_NTPase"/>
</dbReference>
<evidence type="ECO:0000259" key="1">
    <source>
        <dbReference type="Pfam" id="PF00005"/>
    </source>
</evidence>
<dbReference type="SUPFAM" id="SSF52540">
    <property type="entry name" value="P-loop containing nucleoside triphosphate hydrolases"/>
    <property type="match status" value="1"/>
</dbReference>
<dbReference type="PANTHER" id="PTHR24221:SF654">
    <property type="entry name" value="ATP-BINDING CASSETTE SUB-FAMILY B MEMBER 6"/>
    <property type="match status" value="1"/>
</dbReference>
<dbReference type="Pfam" id="PF00005">
    <property type="entry name" value="ABC_tran"/>
    <property type="match status" value="1"/>
</dbReference>
<feature type="domain" description="ABC transporter" evidence="1">
    <location>
        <begin position="3"/>
        <end position="116"/>
    </location>
</feature>
<comment type="caution">
    <text evidence="2">The sequence shown here is derived from an EMBL/GenBank/DDBJ whole genome shotgun (WGS) entry which is preliminary data.</text>
</comment>
<dbReference type="PROSITE" id="PS00211">
    <property type="entry name" value="ABC_TRANSPORTER_1"/>
    <property type="match status" value="1"/>
</dbReference>
<sequence>MIWNDRDLKSLSLTDFRSRLAVVMQDYAHFPASLRENVGWGCLPKLADDAAIEAALQQVGMMSLLDSSDQGLETPLSKQFENGIDLSGGQWQRIAISRALLRLSEAELVIFDEPTAAIDPKNEHDIYEILRGITKERMSVVISHRLGLAKIADRVVVMERGRIIVEEGSHEELMLQGGLYHTMFVRQMSYYQ</sequence>
<accession>A0A2T1GIE8</accession>
<protein>
    <recommendedName>
        <fullName evidence="1">ABC transporter domain-containing protein</fullName>
    </recommendedName>
</protein>
<keyword evidence="3" id="KW-1185">Reference proteome</keyword>
<dbReference type="Gene3D" id="3.40.50.300">
    <property type="entry name" value="P-loop containing nucleotide triphosphate hydrolases"/>
    <property type="match status" value="1"/>
</dbReference>
<dbReference type="EMBL" id="PVWO01000073">
    <property type="protein sequence ID" value="PSB57505.1"/>
    <property type="molecule type" value="Genomic_DNA"/>
</dbReference>
<dbReference type="GO" id="GO:0016887">
    <property type="term" value="F:ATP hydrolysis activity"/>
    <property type="evidence" value="ECO:0007669"/>
    <property type="project" value="InterPro"/>
</dbReference>
<dbReference type="InterPro" id="IPR003439">
    <property type="entry name" value="ABC_transporter-like_ATP-bd"/>
</dbReference>
<proteinExistence type="predicted"/>
<dbReference type="AlphaFoldDB" id="A0A2T1GIE8"/>
<dbReference type="Proteomes" id="UP000238937">
    <property type="component" value="Unassembled WGS sequence"/>
</dbReference>
<dbReference type="PANTHER" id="PTHR24221">
    <property type="entry name" value="ATP-BINDING CASSETTE SUB-FAMILY B"/>
    <property type="match status" value="1"/>
</dbReference>
<evidence type="ECO:0000313" key="3">
    <source>
        <dbReference type="Proteomes" id="UP000238937"/>
    </source>
</evidence>
<dbReference type="GO" id="GO:0005524">
    <property type="term" value="F:ATP binding"/>
    <property type="evidence" value="ECO:0007669"/>
    <property type="project" value="InterPro"/>
</dbReference>
<dbReference type="InterPro" id="IPR017871">
    <property type="entry name" value="ABC_transporter-like_CS"/>
</dbReference>
<name>A0A2T1GIE8_9CYAN</name>
<dbReference type="OrthoDB" id="544620at2"/>